<dbReference type="Pfam" id="PF00679">
    <property type="entry name" value="EFG_C"/>
    <property type="match status" value="1"/>
</dbReference>
<dbReference type="CDD" id="cd04088">
    <property type="entry name" value="EFG_mtEFG_II"/>
    <property type="match status" value="1"/>
</dbReference>
<dbReference type="Pfam" id="PF22042">
    <property type="entry name" value="EF-G_D2"/>
    <property type="match status" value="1"/>
</dbReference>
<dbReference type="GO" id="GO:0005525">
    <property type="term" value="F:GTP binding"/>
    <property type="evidence" value="ECO:0007669"/>
    <property type="project" value="UniProtKB-UniRule"/>
</dbReference>
<evidence type="ECO:0000256" key="8">
    <source>
        <dbReference type="HAMAP-Rule" id="MF_00054"/>
    </source>
</evidence>
<dbReference type="CDD" id="cd01434">
    <property type="entry name" value="EFG_mtEFG1_IV"/>
    <property type="match status" value="1"/>
</dbReference>
<dbReference type="InterPro" id="IPR020568">
    <property type="entry name" value="Ribosomal_Su5_D2-typ_SF"/>
</dbReference>
<dbReference type="SUPFAM" id="SSF52540">
    <property type="entry name" value="P-loop containing nucleoside triphosphate hydrolases"/>
    <property type="match status" value="1"/>
</dbReference>
<dbReference type="CDD" id="cd01886">
    <property type="entry name" value="EF-G"/>
    <property type="match status" value="1"/>
</dbReference>
<dbReference type="Gene3D" id="3.30.70.240">
    <property type="match status" value="1"/>
</dbReference>
<dbReference type="InterPro" id="IPR047872">
    <property type="entry name" value="EFG_IV"/>
</dbReference>
<dbReference type="AlphaFoldDB" id="A0A5E4SZ80"/>
<evidence type="ECO:0000259" key="9">
    <source>
        <dbReference type="PROSITE" id="PS51722"/>
    </source>
</evidence>
<keyword evidence="11" id="KW-1185">Reference proteome</keyword>
<dbReference type="GO" id="GO:0003746">
    <property type="term" value="F:translation elongation factor activity"/>
    <property type="evidence" value="ECO:0007669"/>
    <property type="project" value="UniProtKB-UniRule"/>
</dbReference>
<feature type="binding site" evidence="8">
    <location>
        <begin position="136"/>
        <end position="139"/>
    </location>
    <ligand>
        <name>GTP</name>
        <dbReference type="ChEBI" id="CHEBI:37565"/>
    </ligand>
</feature>
<evidence type="ECO:0000313" key="11">
    <source>
        <dbReference type="Proteomes" id="UP000414233"/>
    </source>
</evidence>
<comment type="similarity">
    <text evidence="1 8">Belongs to the TRAFAC class translation factor GTPase superfamily. Classic translation factor GTPase family. EF-G/EF-2 subfamily.</text>
</comment>
<dbReference type="Pfam" id="PF00009">
    <property type="entry name" value="GTP_EFTU"/>
    <property type="match status" value="1"/>
</dbReference>
<feature type="domain" description="Tr-type G" evidence="9">
    <location>
        <begin position="9"/>
        <end position="283"/>
    </location>
</feature>
<dbReference type="PROSITE" id="PS51722">
    <property type="entry name" value="G_TR_2"/>
    <property type="match status" value="1"/>
</dbReference>
<dbReference type="NCBIfam" id="NF009381">
    <property type="entry name" value="PRK12740.1-5"/>
    <property type="match status" value="1"/>
</dbReference>
<dbReference type="InterPro" id="IPR035647">
    <property type="entry name" value="EFG_III/V"/>
</dbReference>
<keyword evidence="3 8" id="KW-0547">Nucleotide-binding</keyword>
<dbReference type="GO" id="GO:0032790">
    <property type="term" value="P:ribosome disassembly"/>
    <property type="evidence" value="ECO:0007669"/>
    <property type="project" value="TreeGrafter"/>
</dbReference>
<dbReference type="Pfam" id="PF03764">
    <property type="entry name" value="EFG_IV"/>
    <property type="match status" value="1"/>
</dbReference>
<feature type="binding site" evidence="8">
    <location>
        <begin position="82"/>
        <end position="86"/>
    </location>
    <ligand>
        <name>GTP</name>
        <dbReference type="ChEBI" id="CHEBI:37565"/>
    </ligand>
</feature>
<dbReference type="GO" id="GO:0005737">
    <property type="term" value="C:cytoplasm"/>
    <property type="evidence" value="ECO:0007669"/>
    <property type="project" value="UniProtKB-SubCell"/>
</dbReference>
<comment type="subcellular location">
    <subcellularLocation>
        <location evidence="8">Cytoplasm</location>
    </subcellularLocation>
</comment>
<dbReference type="InterPro" id="IPR053905">
    <property type="entry name" value="EF-G-like_DII"/>
</dbReference>
<dbReference type="Gene3D" id="3.30.70.870">
    <property type="entry name" value="Elongation Factor G (Translational Gtpase), domain 3"/>
    <property type="match status" value="1"/>
</dbReference>
<dbReference type="FunFam" id="2.40.30.10:FF:000006">
    <property type="entry name" value="Elongation factor G"/>
    <property type="match status" value="1"/>
</dbReference>
<dbReference type="InterPro" id="IPR027417">
    <property type="entry name" value="P-loop_NTPase"/>
</dbReference>
<dbReference type="GO" id="GO:0097216">
    <property type="term" value="F:guanosine tetraphosphate binding"/>
    <property type="evidence" value="ECO:0007669"/>
    <property type="project" value="UniProtKB-ARBA"/>
</dbReference>
<dbReference type="PRINTS" id="PR00315">
    <property type="entry name" value="ELONGATNFCT"/>
</dbReference>
<comment type="function">
    <text evidence="7 8">Catalyzes the GTP-dependent ribosomal translocation step during translation elongation. During this step, the ribosome changes from the pre-translocational (PRE) to the post-translocational (POST) state as the newly formed A-site-bound peptidyl-tRNA and P-site-bound deacylated tRNA move to the P and E sites, respectively. Catalyzes the coordinated movement of the two tRNA molecules, the mRNA and conformational changes in the ribosome.</text>
</comment>
<dbReference type="InterPro" id="IPR000795">
    <property type="entry name" value="T_Tr_GTP-bd_dom"/>
</dbReference>
<dbReference type="NCBIfam" id="TIGR00231">
    <property type="entry name" value="small_GTP"/>
    <property type="match status" value="1"/>
</dbReference>
<dbReference type="Gene3D" id="3.40.50.300">
    <property type="entry name" value="P-loop containing nucleotide triphosphate hydrolases"/>
    <property type="match status" value="1"/>
</dbReference>
<organism evidence="10 11">
    <name type="scientific">Pandoraea terrae</name>
    <dbReference type="NCBI Taxonomy" id="1537710"/>
    <lineage>
        <taxon>Bacteria</taxon>
        <taxon>Pseudomonadati</taxon>
        <taxon>Pseudomonadota</taxon>
        <taxon>Betaproteobacteria</taxon>
        <taxon>Burkholderiales</taxon>
        <taxon>Burkholderiaceae</taxon>
        <taxon>Pandoraea</taxon>
    </lineage>
</organism>
<gene>
    <name evidence="8" type="primary">fusA</name>
    <name evidence="10" type="ORF">PTE30175_01059</name>
</gene>
<dbReference type="GO" id="GO:0003924">
    <property type="term" value="F:GTPase activity"/>
    <property type="evidence" value="ECO:0007669"/>
    <property type="project" value="InterPro"/>
</dbReference>
<dbReference type="SUPFAM" id="SSF54211">
    <property type="entry name" value="Ribosomal protein S5 domain 2-like"/>
    <property type="match status" value="1"/>
</dbReference>
<dbReference type="RefSeq" id="WP_150695991.1">
    <property type="nucleotide sequence ID" value="NZ_CABPRZ010000003.1"/>
</dbReference>
<dbReference type="CDD" id="cd03713">
    <property type="entry name" value="EFG_mtEFG_C"/>
    <property type="match status" value="1"/>
</dbReference>
<reference evidence="10 11" key="1">
    <citation type="submission" date="2019-08" db="EMBL/GenBank/DDBJ databases">
        <authorList>
            <person name="Peeters C."/>
        </authorList>
    </citation>
    <scope>NUCLEOTIDE SEQUENCE [LARGE SCALE GENOMIC DNA]</scope>
    <source>
        <strain evidence="10 11">LMG 30175</strain>
    </source>
</reference>
<sequence length="691" mass="74841">MAEPLAPTAAIRNIGVIAHIDAGKTTITDRILFHTGRTHRLGSVDNGTTVTDWMAQERERGITIVAAAISARWRDCMINLIDTPGHIDFTAEVQRSLRVLDGAVVLFDAVHGVQPQSETVWRQADRYRVPRLCFINKMDRIGADFERAVASVRERLGAPVACLQVPLGQEAGFDGVIDLLSMQALRWGLVPDGRPERGAVPAEYRAEADAARQRLIEAVAEADDDLLSLYLAGGDIGAQSLREALRRATLANRLFPVCCGAALRDVGVQPLLDCVVDFLPSPLDVGEIQGIDPASGLTICLEPDDEEPLAALVFKIVNDPYVGHLAYARVYSGTVGSGMLLHNATRNRKERAGRLLRMYANHRESVEMLHAGDIGAFLGLNQTFTGDTLCQAEHPVTLESITFPEPVLRATVEPKTLADHDRMADALRQLTDEDPTLQLSVDDESGQLVIAAMGELHLEILMDRLAREYGIAAKMGRPHVAYKETLTRAVAHEEGRFIHQTGGHGQYGHVILSLRPGARGSGVRFENAVSGGAVPRQFIPAVEQGVRDATDAGALAGYPVTDIEVRLEGGSSHSVDSSEFAYRTAAAHACQAAFGKGRMVLLEPMFRIEVLVPTEFTGAALRQLGARRAEIESVAPRPGGVEAIVGQVPLAEMFGYVTDLRSATQGRGLHSMEFDHYAEVEPEVAGVLSRK</sequence>
<keyword evidence="4 8" id="KW-0251">Elongation factor</keyword>
<evidence type="ECO:0000256" key="7">
    <source>
        <dbReference type="ARBA" id="ARBA00024731"/>
    </source>
</evidence>
<evidence type="ECO:0000256" key="6">
    <source>
        <dbReference type="ARBA" id="ARBA00023134"/>
    </source>
</evidence>
<evidence type="ECO:0000256" key="5">
    <source>
        <dbReference type="ARBA" id="ARBA00022917"/>
    </source>
</evidence>
<dbReference type="InterPro" id="IPR009022">
    <property type="entry name" value="EFG_III"/>
</dbReference>
<dbReference type="InterPro" id="IPR035649">
    <property type="entry name" value="EFG_V"/>
</dbReference>
<dbReference type="PANTHER" id="PTHR43261:SF1">
    <property type="entry name" value="RIBOSOME-RELEASING FACTOR 2, MITOCHONDRIAL"/>
    <property type="match status" value="1"/>
</dbReference>
<proteinExistence type="inferred from homology"/>
<dbReference type="InterPro" id="IPR041095">
    <property type="entry name" value="EFG_II"/>
</dbReference>
<dbReference type="InterPro" id="IPR000640">
    <property type="entry name" value="EFG_V-like"/>
</dbReference>
<protein>
    <recommendedName>
        <fullName evidence="2 8">Elongation factor G</fullName>
        <shortName evidence="8">EF-G</shortName>
    </recommendedName>
</protein>
<dbReference type="InterPro" id="IPR005225">
    <property type="entry name" value="Small_GTP-bd"/>
</dbReference>
<dbReference type="FunFam" id="3.40.50.300:FF:000029">
    <property type="entry name" value="Elongation factor G"/>
    <property type="match status" value="1"/>
</dbReference>
<dbReference type="SUPFAM" id="SSF54980">
    <property type="entry name" value="EF-G C-terminal domain-like"/>
    <property type="match status" value="2"/>
</dbReference>
<dbReference type="InterPro" id="IPR009000">
    <property type="entry name" value="Transl_B-barrel_sf"/>
</dbReference>
<dbReference type="OrthoDB" id="9804431at2"/>
<evidence type="ECO:0000256" key="3">
    <source>
        <dbReference type="ARBA" id="ARBA00022741"/>
    </source>
</evidence>
<dbReference type="SMART" id="SM00838">
    <property type="entry name" value="EFG_C"/>
    <property type="match status" value="1"/>
</dbReference>
<dbReference type="InterPro" id="IPR014721">
    <property type="entry name" value="Ribsml_uS5_D2-typ_fold_subgr"/>
</dbReference>
<dbReference type="SUPFAM" id="SSF50447">
    <property type="entry name" value="Translation proteins"/>
    <property type="match status" value="1"/>
</dbReference>
<dbReference type="InterPro" id="IPR004540">
    <property type="entry name" value="Transl_elong_EFG/EF2"/>
</dbReference>
<dbReference type="HAMAP" id="MF_00054_B">
    <property type="entry name" value="EF_G_EF_2_B"/>
    <property type="match status" value="1"/>
</dbReference>
<dbReference type="Gene3D" id="2.40.30.10">
    <property type="entry name" value="Translation factors"/>
    <property type="match status" value="1"/>
</dbReference>
<dbReference type="FunFam" id="3.30.70.240:FF:000001">
    <property type="entry name" value="Elongation factor G"/>
    <property type="match status" value="1"/>
</dbReference>
<dbReference type="FunFam" id="3.30.70.870:FF:000001">
    <property type="entry name" value="Elongation factor G"/>
    <property type="match status" value="1"/>
</dbReference>
<evidence type="ECO:0000256" key="4">
    <source>
        <dbReference type="ARBA" id="ARBA00022768"/>
    </source>
</evidence>
<dbReference type="CDD" id="cd16262">
    <property type="entry name" value="EFG_III"/>
    <property type="match status" value="1"/>
</dbReference>
<evidence type="ECO:0000256" key="2">
    <source>
        <dbReference type="ARBA" id="ARBA00017872"/>
    </source>
</evidence>
<dbReference type="SMART" id="SM00889">
    <property type="entry name" value="EFG_IV"/>
    <property type="match status" value="1"/>
</dbReference>
<keyword evidence="8" id="KW-0963">Cytoplasm</keyword>
<evidence type="ECO:0000256" key="1">
    <source>
        <dbReference type="ARBA" id="ARBA00005870"/>
    </source>
</evidence>
<dbReference type="NCBIfam" id="TIGR00484">
    <property type="entry name" value="EF-G"/>
    <property type="match status" value="1"/>
</dbReference>
<keyword evidence="6 8" id="KW-0342">GTP-binding</keyword>
<name>A0A5E4SZ80_9BURK</name>
<dbReference type="InterPro" id="IPR005517">
    <property type="entry name" value="Transl_elong_EFG/EF2_IV"/>
</dbReference>
<dbReference type="Pfam" id="PF14492">
    <property type="entry name" value="EFG_III"/>
    <property type="match status" value="1"/>
</dbReference>
<dbReference type="PANTHER" id="PTHR43261">
    <property type="entry name" value="TRANSLATION ELONGATION FACTOR G-RELATED"/>
    <property type="match status" value="1"/>
</dbReference>
<dbReference type="EMBL" id="CABPRZ010000003">
    <property type="protein sequence ID" value="VVD80967.1"/>
    <property type="molecule type" value="Genomic_DNA"/>
</dbReference>
<dbReference type="Gene3D" id="3.30.230.10">
    <property type="match status" value="1"/>
</dbReference>
<accession>A0A5E4SZ80</accession>
<evidence type="ECO:0000313" key="10">
    <source>
        <dbReference type="EMBL" id="VVD80967.1"/>
    </source>
</evidence>
<dbReference type="Proteomes" id="UP000414233">
    <property type="component" value="Unassembled WGS sequence"/>
</dbReference>
<keyword evidence="5 8" id="KW-0648">Protein biosynthesis</keyword>
<dbReference type="InterPro" id="IPR031157">
    <property type="entry name" value="G_TR_CS"/>
</dbReference>
<feature type="binding site" evidence="8">
    <location>
        <begin position="18"/>
        <end position="25"/>
    </location>
    <ligand>
        <name>GTP</name>
        <dbReference type="ChEBI" id="CHEBI:37565"/>
    </ligand>
</feature>
<dbReference type="PROSITE" id="PS00301">
    <property type="entry name" value="G_TR_1"/>
    <property type="match status" value="1"/>
</dbReference>